<dbReference type="InterPro" id="IPR010852">
    <property type="entry name" value="ABATE"/>
</dbReference>
<protein>
    <recommendedName>
        <fullName evidence="2">Zinc finger CGNR domain-containing protein</fullName>
    </recommendedName>
</protein>
<accession>A0ABN2T6L1</accession>
<dbReference type="SUPFAM" id="SSF160904">
    <property type="entry name" value="Jann2411-like"/>
    <property type="match status" value="1"/>
</dbReference>
<dbReference type="Gene3D" id="1.10.3300.10">
    <property type="entry name" value="Jann2411-like domain"/>
    <property type="match status" value="1"/>
</dbReference>
<dbReference type="PANTHER" id="PTHR35525">
    <property type="entry name" value="BLL6575 PROTEIN"/>
    <property type="match status" value="1"/>
</dbReference>
<dbReference type="EMBL" id="BAAAPC010000011">
    <property type="protein sequence ID" value="GAA2000102.1"/>
    <property type="molecule type" value="Genomic_DNA"/>
</dbReference>
<dbReference type="InterPro" id="IPR023286">
    <property type="entry name" value="ABATE_dom_sf"/>
</dbReference>
<evidence type="ECO:0000313" key="4">
    <source>
        <dbReference type="Proteomes" id="UP001501585"/>
    </source>
</evidence>
<reference evidence="3 4" key="1">
    <citation type="journal article" date="2019" name="Int. J. Syst. Evol. Microbiol.">
        <title>The Global Catalogue of Microorganisms (GCM) 10K type strain sequencing project: providing services to taxonomists for standard genome sequencing and annotation.</title>
        <authorList>
            <consortium name="The Broad Institute Genomics Platform"/>
            <consortium name="The Broad Institute Genome Sequencing Center for Infectious Disease"/>
            <person name="Wu L."/>
            <person name="Ma J."/>
        </authorList>
    </citation>
    <scope>NUCLEOTIDE SEQUENCE [LARGE SCALE GENOMIC DNA]</scope>
    <source>
        <strain evidence="3 4">JCM 15313</strain>
    </source>
</reference>
<dbReference type="PANTHER" id="PTHR35525:SF3">
    <property type="entry name" value="BLL6575 PROTEIN"/>
    <property type="match status" value="1"/>
</dbReference>
<dbReference type="InterPro" id="IPR021005">
    <property type="entry name" value="Znf_CGNR"/>
</dbReference>
<sequence>MALVARQLREVFAATDTGQAAARVNHLLAEHARPPRLTDHGGTSNWHLHLDSHDDAPWPEWMLTSSCMAFAVLIADRQRKPGGICSSPTCQHVYIALGRGAPRRFCSPRCATRERVAAHRRAGRPEKADQDTAHPETGVL</sequence>
<keyword evidence="4" id="KW-1185">Reference proteome</keyword>
<dbReference type="Pfam" id="PF07336">
    <property type="entry name" value="ABATE"/>
    <property type="match status" value="1"/>
</dbReference>
<evidence type="ECO:0000259" key="2">
    <source>
        <dbReference type="Pfam" id="PF11706"/>
    </source>
</evidence>
<feature type="region of interest" description="Disordered" evidence="1">
    <location>
        <begin position="116"/>
        <end position="140"/>
    </location>
</feature>
<feature type="compositionally biased region" description="Basic and acidic residues" evidence="1">
    <location>
        <begin position="116"/>
        <end position="134"/>
    </location>
</feature>
<organism evidence="3 4">
    <name type="scientific">Nocardiopsis rhodophaea</name>
    <dbReference type="NCBI Taxonomy" id="280238"/>
    <lineage>
        <taxon>Bacteria</taxon>
        <taxon>Bacillati</taxon>
        <taxon>Actinomycetota</taxon>
        <taxon>Actinomycetes</taxon>
        <taxon>Streptosporangiales</taxon>
        <taxon>Nocardiopsidaceae</taxon>
        <taxon>Nocardiopsis</taxon>
    </lineage>
</organism>
<dbReference type="Proteomes" id="UP001501585">
    <property type="component" value="Unassembled WGS sequence"/>
</dbReference>
<evidence type="ECO:0000256" key="1">
    <source>
        <dbReference type="SAM" id="MobiDB-lite"/>
    </source>
</evidence>
<gene>
    <name evidence="3" type="ORF">GCM10009799_29230</name>
</gene>
<proteinExistence type="predicted"/>
<dbReference type="Pfam" id="PF11706">
    <property type="entry name" value="zf-CGNR"/>
    <property type="match status" value="1"/>
</dbReference>
<name>A0ABN2T6L1_9ACTN</name>
<comment type="caution">
    <text evidence="3">The sequence shown here is derived from an EMBL/GenBank/DDBJ whole genome shotgun (WGS) entry which is preliminary data.</text>
</comment>
<evidence type="ECO:0000313" key="3">
    <source>
        <dbReference type="EMBL" id="GAA2000102.1"/>
    </source>
</evidence>
<feature type="domain" description="Zinc finger CGNR" evidence="2">
    <location>
        <begin position="84"/>
        <end position="121"/>
    </location>
</feature>